<sequence>MIMVILFLIRWRIIGYYLSSMFYLLGFSHVVPIIFSLLVGERFLFILFLVLDLIVLLLLAFILRRVGVLGEINIVEAYTVAVLAFVVPSFTCALPIMGFSLHRL</sequence>
<gene>
    <name evidence="2" type="ordered locus">Shell_1240</name>
</gene>
<keyword evidence="1" id="KW-0472">Membrane</keyword>
<keyword evidence="1" id="KW-0812">Transmembrane</keyword>
<keyword evidence="1" id="KW-1133">Transmembrane helix</keyword>
<dbReference type="eggNOG" id="arCOG04145">
    <property type="taxonomic scope" value="Archaea"/>
</dbReference>
<feature type="transmembrane region" description="Helical" evidence="1">
    <location>
        <begin position="45"/>
        <end position="63"/>
    </location>
</feature>
<dbReference type="EMBL" id="CP002051">
    <property type="protein sequence ID" value="ADI32338.1"/>
    <property type="molecule type" value="Genomic_DNA"/>
</dbReference>
<name>D7D992_STAHD</name>
<organism evidence="2 3">
    <name type="scientific">Staphylothermus hellenicus (strain DSM 12710 / JCM 10830 / BK20S6-10-b1 / P8)</name>
    <dbReference type="NCBI Taxonomy" id="591019"/>
    <lineage>
        <taxon>Archaea</taxon>
        <taxon>Thermoproteota</taxon>
        <taxon>Thermoprotei</taxon>
        <taxon>Desulfurococcales</taxon>
        <taxon>Desulfurococcaceae</taxon>
        <taxon>Staphylothermus</taxon>
    </lineage>
</organism>
<feature type="transmembrane region" description="Helical" evidence="1">
    <location>
        <begin position="21"/>
        <end position="39"/>
    </location>
</feature>
<dbReference type="KEGG" id="shc:Shell_1240"/>
<reference evidence="2 3" key="2">
    <citation type="journal article" date="2011" name="Stand. Genomic Sci.">
        <title>Complete genome sequence of Staphylothermus hellenicus P8.</title>
        <authorList>
            <person name="Anderson I."/>
            <person name="Wirth R."/>
            <person name="Lucas S."/>
            <person name="Copeland A."/>
            <person name="Lapidus A."/>
            <person name="Cheng J.F."/>
            <person name="Goodwin L."/>
            <person name="Pitluck S."/>
            <person name="Davenport K."/>
            <person name="Detter J.C."/>
            <person name="Han C."/>
            <person name="Tapia R."/>
            <person name="Land M."/>
            <person name="Hauser L."/>
            <person name="Pati A."/>
            <person name="Mikhailova N."/>
            <person name="Woyke T."/>
            <person name="Klenk H.P."/>
            <person name="Kyrpides N."/>
            <person name="Ivanova N."/>
        </authorList>
    </citation>
    <scope>NUCLEOTIDE SEQUENCE [LARGE SCALE GENOMIC DNA]</scope>
    <source>
        <strain evidence="3">DSM 12710 / JCM 10830 / BK20S6-10-b1 / P8</strain>
    </source>
</reference>
<evidence type="ECO:0000313" key="2">
    <source>
        <dbReference type="EMBL" id="ADI32338.1"/>
    </source>
</evidence>
<reference evidence="3" key="1">
    <citation type="submission" date="2010-05" db="EMBL/GenBank/DDBJ databases">
        <title>Complete sequence of Staphylothermus hellenicus DSM 12710.</title>
        <authorList>
            <consortium name="US DOE Joint Genome Institute"/>
            <person name="Lucas S."/>
            <person name="Copeland A."/>
            <person name="Lapidus A."/>
            <person name="Cheng J.-F."/>
            <person name="Bruce D."/>
            <person name="Goodwin L."/>
            <person name="Pitluck S."/>
            <person name="Davenport K."/>
            <person name="Detter J.C."/>
            <person name="Han C."/>
            <person name="Tapia R."/>
            <person name="Larimer F."/>
            <person name="Land M."/>
            <person name="Hauser L."/>
            <person name="Kyrpides N."/>
            <person name="Mikhailova N."/>
            <person name="Anderson I.J."/>
            <person name="Woyke T."/>
        </authorList>
    </citation>
    <scope>NUCLEOTIDE SEQUENCE [LARGE SCALE GENOMIC DNA]</scope>
    <source>
        <strain evidence="3">DSM 12710 / JCM 10830 / BK20S6-10-b1 / P8</strain>
    </source>
</reference>
<dbReference type="STRING" id="591019.Shell_1240"/>
<protein>
    <submittedName>
        <fullName evidence="2">Uncharacterized protein</fullName>
    </submittedName>
</protein>
<accession>D7D992</accession>
<dbReference type="Proteomes" id="UP000002573">
    <property type="component" value="Chromosome"/>
</dbReference>
<dbReference type="AlphaFoldDB" id="D7D992"/>
<evidence type="ECO:0000256" key="1">
    <source>
        <dbReference type="SAM" id="Phobius"/>
    </source>
</evidence>
<evidence type="ECO:0000313" key="3">
    <source>
        <dbReference type="Proteomes" id="UP000002573"/>
    </source>
</evidence>
<keyword evidence="3" id="KW-1185">Reference proteome</keyword>
<feature type="transmembrane region" description="Helical" evidence="1">
    <location>
        <begin position="75"/>
        <end position="101"/>
    </location>
</feature>
<proteinExistence type="predicted"/>
<dbReference type="HOGENOM" id="CLU_2243965_0_0_2"/>